<dbReference type="GO" id="GO:0016020">
    <property type="term" value="C:membrane"/>
    <property type="evidence" value="ECO:0007669"/>
    <property type="project" value="TreeGrafter"/>
</dbReference>
<protein>
    <submittedName>
        <fullName evidence="2">Uncharacterized protein</fullName>
    </submittedName>
</protein>
<dbReference type="Proteomes" id="UP000316079">
    <property type="component" value="Unassembled WGS sequence"/>
</dbReference>
<reference evidence="2 3" key="1">
    <citation type="journal article" date="2019" name="Sci. Data">
        <title>Hybrid genome assembly and annotation of Danionella translucida.</title>
        <authorList>
            <person name="Kadobianskyi M."/>
            <person name="Schulze L."/>
            <person name="Schuelke M."/>
            <person name="Judkewitz B."/>
        </authorList>
    </citation>
    <scope>NUCLEOTIDE SEQUENCE [LARGE SCALE GENOMIC DNA]</scope>
    <source>
        <strain evidence="2 3">Bolton</strain>
    </source>
</reference>
<feature type="compositionally biased region" description="Low complexity" evidence="1">
    <location>
        <begin position="325"/>
        <end position="339"/>
    </location>
</feature>
<evidence type="ECO:0000313" key="2">
    <source>
        <dbReference type="EMBL" id="TRY95323.1"/>
    </source>
</evidence>
<feature type="region of interest" description="Disordered" evidence="1">
    <location>
        <begin position="325"/>
        <end position="345"/>
    </location>
</feature>
<sequence length="345" mass="38269">MGRARRKCPERRLQWESGSDSSSSSGSVRPSRGSWGSWSSGSSLEGDRDPNRHSCRRENIQYNPYPKEPESYMNYTNKRQEQTQWRCTKALQRFLGLHFLMALLERLRVWTEAVLVRAGPEQVTGASGVEETWSLASVPLTNEFRYNMSESLPFVPHSPTYDSFPWSSQCSGQFPYSDPTSCMPTGNENYQNAFPCAESQSVSQCQQPFWGEGAPHINNSTWDSSSCAAGKPYFSGTRSLSPMSSLFGSIWTPQSEPHPRHFHPEHSAPVSPHTNPGSPHTPISPVSPVCPATGFSREPGGACPAKHFTSFNPFGPHMNLDIWNSSSNRSSNSQLSNDSGFCGDM</sequence>
<name>A0A553QZD3_9TELE</name>
<feature type="region of interest" description="Disordered" evidence="1">
    <location>
        <begin position="254"/>
        <end position="291"/>
    </location>
</feature>
<dbReference type="PANTHER" id="PTHR22050:SF2">
    <property type="entry name" value="TRANSMEMBRANE PROTEIN 131-LIKE"/>
    <property type="match status" value="1"/>
</dbReference>
<dbReference type="AlphaFoldDB" id="A0A553QZD3"/>
<dbReference type="PANTHER" id="PTHR22050">
    <property type="entry name" value="RW1 PROTEIN HOMOLOG"/>
    <property type="match status" value="1"/>
</dbReference>
<organism evidence="2 3">
    <name type="scientific">Danionella cerebrum</name>
    <dbReference type="NCBI Taxonomy" id="2873325"/>
    <lineage>
        <taxon>Eukaryota</taxon>
        <taxon>Metazoa</taxon>
        <taxon>Chordata</taxon>
        <taxon>Craniata</taxon>
        <taxon>Vertebrata</taxon>
        <taxon>Euteleostomi</taxon>
        <taxon>Actinopterygii</taxon>
        <taxon>Neopterygii</taxon>
        <taxon>Teleostei</taxon>
        <taxon>Ostariophysi</taxon>
        <taxon>Cypriniformes</taxon>
        <taxon>Danionidae</taxon>
        <taxon>Danioninae</taxon>
        <taxon>Danionella</taxon>
    </lineage>
</organism>
<dbReference type="OrthoDB" id="168404at2759"/>
<proteinExistence type="predicted"/>
<comment type="caution">
    <text evidence="2">The sequence shown here is derived from an EMBL/GenBank/DDBJ whole genome shotgun (WGS) entry which is preliminary data.</text>
</comment>
<dbReference type="EMBL" id="SRMA01025387">
    <property type="protein sequence ID" value="TRY95323.1"/>
    <property type="molecule type" value="Genomic_DNA"/>
</dbReference>
<dbReference type="STRING" id="623744.A0A553QZD3"/>
<evidence type="ECO:0000313" key="3">
    <source>
        <dbReference type="Proteomes" id="UP000316079"/>
    </source>
</evidence>
<feature type="compositionally biased region" description="Basic and acidic residues" evidence="1">
    <location>
        <begin position="257"/>
        <end position="266"/>
    </location>
</feature>
<gene>
    <name evidence="2" type="ORF">DNTS_021509</name>
</gene>
<feature type="region of interest" description="Disordered" evidence="1">
    <location>
        <begin position="1"/>
        <end position="71"/>
    </location>
</feature>
<evidence type="ECO:0000256" key="1">
    <source>
        <dbReference type="SAM" id="MobiDB-lite"/>
    </source>
</evidence>
<keyword evidence="3" id="KW-1185">Reference proteome</keyword>
<feature type="compositionally biased region" description="Basic and acidic residues" evidence="1">
    <location>
        <begin position="45"/>
        <end position="59"/>
    </location>
</feature>
<dbReference type="InterPro" id="IPR039877">
    <property type="entry name" value="TMEM131-like"/>
</dbReference>
<feature type="compositionally biased region" description="Low complexity" evidence="1">
    <location>
        <begin position="17"/>
        <end position="43"/>
    </location>
</feature>
<accession>A0A553QZD3</accession>